<keyword evidence="1" id="KW-1133">Transmembrane helix</keyword>
<dbReference type="EMBL" id="CP071444">
    <property type="protein sequence ID" value="QSX09433.1"/>
    <property type="molecule type" value="Genomic_DNA"/>
</dbReference>
<dbReference type="RefSeq" id="WP_207300768.1">
    <property type="nucleotide sequence ID" value="NZ_CP071444.1"/>
</dbReference>
<feature type="transmembrane region" description="Helical" evidence="1">
    <location>
        <begin position="142"/>
        <end position="162"/>
    </location>
</feature>
<keyword evidence="1" id="KW-0472">Membrane</keyword>
<keyword evidence="3" id="KW-1185">Reference proteome</keyword>
<proteinExistence type="predicted"/>
<sequence>MDGEQMNRLLKLAFVLLIGVSLVLPSFSVDEYRILLNTTSHLGAQHAPLAWIMNATFLLLGSATILSGWRAFNGYWFQRIALIVFGLALMGTGIFQHRPIVEGLSFNMLEDQLHSIFASVVGTAFTLFAISVAFIEKEKEDRIGAILMGLASILLSLLIFRVSSLAGIWQRAMFFLAFGWMVLLFERWTKKDKKIDKIQN</sequence>
<evidence type="ECO:0000256" key="1">
    <source>
        <dbReference type="SAM" id="Phobius"/>
    </source>
</evidence>
<feature type="transmembrane region" description="Helical" evidence="1">
    <location>
        <begin position="76"/>
        <end position="95"/>
    </location>
</feature>
<name>A0A974XGL4_9FIRM</name>
<keyword evidence="1" id="KW-0812">Transmembrane</keyword>
<dbReference type="InterPro" id="IPR009339">
    <property type="entry name" value="DUF998"/>
</dbReference>
<dbReference type="KEGG" id="alka:J0B03_05045"/>
<evidence type="ECO:0000313" key="3">
    <source>
        <dbReference type="Proteomes" id="UP000663499"/>
    </source>
</evidence>
<gene>
    <name evidence="2" type="ORF">J0B03_05045</name>
</gene>
<feature type="transmembrane region" description="Helical" evidence="1">
    <location>
        <begin position="115"/>
        <end position="135"/>
    </location>
</feature>
<feature type="transmembrane region" description="Helical" evidence="1">
    <location>
        <begin position="49"/>
        <end position="69"/>
    </location>
</feature>
<feature type="transmembrane region" description="Helical" evidence="1">
    <location>
        <begin position="12"/>
        <end position="29"/>
    </location>
</feature>
<dbReference type="AlphaFoldDB" id="A0A974XGL4"/>
<organism evidence="2 3">
    <name type="scientific">Alkalibacter rhizosphaerae</name>
    <dbReference type="NCBI Taxonomy" id="2815577"/>
    <lineage>
        <taxon>Bacteria</taxon>
        <taxon>Bacillati</taxon>
        <taxon>Bacillota</taxon>
        <taxon>Clostridia</taxon>
        <taxon>Eubacteriales</taxon>
        <taxon>Eubacteriaceae</taxon>
        <taxon>Alkalibacter</taxon>
    </lineage>
</organism>
<accession>A0A974XGL4</accession>
<dbReference type="Proteomes" id="UP000663499">
    <property type="component" value="Chromosome"/>
</dbReference>
<reference evidence="2" key="1">
    <citation type="submission" date="2021-03" db="EMBL/GenBank/DDBJ databases">
        <title>Alkalibacter marinus sp. nov., isolated from tidal flat sediment.</title>
        <authorList>
            <person name="Namirimu T."/>
            <person name="Yang J.-A."/>
            <person name="Yang S.-H."/>
            <person name="Kim Y.-J."/>
            <person name="Kwon K.K."/>
        </authorList>
    </citation>
    <scope>NUCLEOTIDE SEQUENCE</scope>
    <source>
        <strain evidence="2">ES005</strain>
    </source>
</reference>
<protein>
    <submittedName>
        <fullName evidence="2">DUF998 domain-containing protein</fullName>
    </submittedName>
</protein>
<feature type="transmembrane region" description="Helical" evidence="1">
    <location>
        <begin position="168"/>
        <end position="185"/>
    </location>
</feature>
<dbReference type="Pfam" id="PF06197">
    <property type="entry name" value="DUF998"/>
    <property type="match status" value="1"/>
</dbReference>
<evidence type="ECO:0000313" key="2">
    <source>
        <dbReference type="EMBL" id="QSX09433.1"/>
    </source>
</evidence>